<dbReference type="InterPro" id="IPR006530">
    <property type="entry name" value="YD"/>
</dbReference>
<comment type="caution">
    <text evidence="3">The sequence shown here is derived from an EMBL/GenBank/DDBJ whole genome shotgun (WGS) entry which is preliminary data.</text>
</comment>
<dbReference type="NCBIfam" id="TIGR03696">
    <property type="entry name" value="Rhs_assc_core"/>
    <property type="match status" value="1"/>
</dbReference>
<evidence type="ECO:0000313" key="3">
    <source>
        <dbReference type="EMBL" id="MBB5036796.1"/>
    </source>
</evidence>
<keyword evidence="2" id="KW-1133">Transmembrane helix</keyword>
<proteinExistence type="predicted"/>
<feature type="transmembrane region" description="Helical" evidence="2">
    <location>
        <begin position="1745"/>
        <end position="1768"/>
    </location>
</feature>
<dbReference type="PANTHER" id="PTHR32305:SF15">
    <property type="entry name" value="PROTEIN RHSA-RELATED"/>
    <property type="match status" value="1"/>
</dbReference>
<gene>
    <name evidence="3" type="ORF">HNQ64_001030</name>
</gene>
<dbReference type="EMBL" id="JACHIF010000001">
    <property type="protein sequence ID" value="MBB5036796.1"/>
    <property type="molecule type" value="Genomic_DNA"/>
</dbReference>
<accession>A0A7W7YIG3</accession>
<keyword evidence="2" id="KW-0472">Membrane</keyword>
<feature type="region of interest" description="Disordered" evidence="1">
    <location>
        <begin position="785"/>
        <end position="806"/>
    </location>
</feature>
<keyword evidence="2" id="KW-0812">Transmembrane</keyword>
<dbReference type="PANTHER" id="PTHR32305">
    <property type="match status" value="1"/>
</dbReference>
<reference evidence="3 4" key="1">
    <citation type="submission" date="2020-08" db="EMBL/GenBank/DDBJ databases">
        <title>Genomic Encyclopedia of Type Strains, Phase IV (KMG-IV): sequencing the most valuable type-strain genomes for metagenomic binning, comparative biology and taxonomic classification.</title>
        <authorList>
            <person name="Goeker M."/>
        </authorList>
    </citation>
    <scope>NUCLEOTIDE SEQUENCE [LARGE SCALE GENOMIC DNA]</scope>
    <source>
        <strain evidence="3 4">DSM 12251</strain>
    </source>
</reference>
<dbReference type="NCBIfam" id="TIGR01643">
    <property type="entry name" value="YD_repeat_2x"/>
    <property type="match status" value="1"/>
</dbReference>
<dbReference type="Proteomes" id="UP000534294">
    <property type="component" value="Unassembled WGS sequence"/>
</dbReference>
<feature type="transmembrane region" description="Helical" evidence="2">
    <location>
        <begin position="1822"/>
        <end position="1845"/>
    </location>
</feature>
<evidence type="ECO:0000256" key="2">
    <source>
        <dbReference type="SAM" id="Phobius"/>
    </source>
</evidence>
<dbReference type="InterPro" id="IPR022385">
    <property type="entry name" value="Rhs_assc_core"/>
</dbReference>
<keyword evidence="4" id="KW-1185">Reference proteome</keyword>
<protein>
    <submittedName>
        <fullName evidence="3">RHS repeat-associated protein</fullName>
    </submittedName>
</protein>
<organism evidence="3 4">
    <name type="scientific">Prosthecobacter dejongeii</name>
    <dbReference type="NCBI Taxonomy" id="48465"/>
    <lineage>
        <taxon>Bacteria</taxon>
        <taxon>Pseudomonadati</taxon>
        <taxon>Verrucomicrobiota</taxon>
        <taxon>Verrucomicrobiia</taxon>
        <taxon>Verrucomicrobiales</taxon>
        <taxon>Verrucomicrobiaceae</taxon>
        <taxon>Prosthecobacter</taxon>
    </lineage>
</organism>
<feature type="compositionally biased region" description="Polar residues" evidence="1">
    <location>
        <begin position="785"/>
        <end position="795"/>
    </location>
</feature>
<evidence type="ECO:0000313" key="4">
    <source>
        <dbReference type="Proteomes" id="UP000534294"/>
    </source>
</evidence>
<dbReference type="InterPro" id="IPR050708">
    <property type="entry name" value="T6SS_VgrG/RHS"/>
</dbReference>
<name>A0A7W7YIG3_9BACT</name>
<dbReference type="RefSeq" id="WP_184205964.1">
    <property type="nucleotide sequence ID" value="NZ_JACHIF010000001.1"/>
</dbReference>
<dbReference type="Gene3D" id="2.180.10.10">
    <property type="entry name" value="RHS repeat-associated core"/>
    <property type="match status" value="2"/>
</dbReference>
<feature type="transmembrane region" description="Helical" evidence="2">
    <location>
        <begin position="1857"/>
        <end position="1877"/>
    </location>
</feature>
<feature type="region of interest" description="Disordered" evidence="1">
    <location>
        <begin position="1004"/>
        <end position="1024"/>
    </location>
</feature>
<feature type="transmembrane region" description="Helical" evidence="2">
    <location>
        <begin position="1780"/>
        <end position="1802"/>
    </location>
</feature>
<sequence length="1886" mass="205559">MGPPTSTSGCPVRYSSGQLQFKETDLSFNSFGVQWGHDREYANILSNNSLGINGCSWLIPQFRALTFSASYGNNHPAKICIVDSANNSLWFTLTTDGVYRSQYRTEDILYHDGAKSEFVWIDRQGNRTAFYDNSTVYSSALSGQQRALINKAGWRSEFSHDSSGKVVAMRQLHADQAVSYRYDYFSQGNSLGYLSVVTLVINGNPVQRAVYQYYNDTDTGGNRGDLKHVAVEQFNAGRELWEVIERKYYRYYKAASSDGFVHGLKYAIRGQAYDQMAADGYNPAGASDSTLSKYADYHFKYDTAKRLKIESLQGGRKTISFTYEINPAEPGTQDVNTWNTKTTEFLPDGTSRRVYTNKAGLVMLKILAQGVSNKWYEYAKYNHKFDVELLASSEAVDSVTEPNSGGPLVVTLKTNQGLIREQTFYSTTNASLGAVAGLLEKMVVKNGTAGSPSILRSVQYAIKEAFGHKIYPVSAEVIYPVTGSTATANRTTYTYTWYTGTAGEATFAIKQKTTTYPVVPIEQNGTGVAASAQESYDTFGFATWLKDPRGVISYRSFTLFNSSVIQEIQDVNTSLVANAPSGWVTKSGFGAHLTSDYVRDVFGRPLRALQPVIEIDPATIGMNGEAALWVRPVSYSLYRDVTRQLWQAKGWCSNEGAAASWHITGPVTLFQLDASERSLREVDATPDCFCGPLGPDTFGKSGEWPSQNQWTKWKEDIRDPWGRIQETRVYHVIPSTGEGLEGANYNAQRFQYDVMGRLRRTISPGGTVSRSVLDARGLLTATWVGTNDSGATDNDPSGGGDPANNMRPVWLGQYDGGSSGGNGNLTQVTEPVNNTSGDNRVLSTTYNYRNFATIVKVNDGSSNVFSTTAYDNLGRATTQSRYHTSIAQSNRTHEVTMSYDSNGRMYEQKRFYVNSNGSLGSSLHARTWYDPNGNVIKQSQPGAKVVKKTVFDSMNRSIAVYTVAEAGSTENVNTNSVDLDVVIKEDWTVYNPAGQEVETSSRARFDDTDGFGPLKGPHGEQPKSRDTFIATYRDPIGRLRYSVNCGTNGGAPFVRSPVHHLPSDIILVSEQQYAVDGGLSVSIAPNGTATVTFRDAAGRQSGLIANSSTVSAKSVGEIDVAGAECRISRFEYAPDGGLARLIVCNQATGDQITTWDYGTTLVSSEVARSDLAVSKTYSNGQTERMTYNRQGELAGYKDPNGNVHAYRRDKLGRLIDDGITTLAPGVDGLVRRISTTYDSRGRVEYLTSGSEPGPGAGSVVNQVRLTYNGIDCLLADAQSHSGVVDNNTPRVEYQCTGTQDNILRRTGIIYPNGRAIAYEYGESGSIDDVLNRVRSVHDDMETLTEYQFVGVSMPVVSTIHGANIQRRWKKEAGMPDGDSGDPYTGYDRFGRLEQTLWQKINDPSDVLVNVQWGYDRASFKTWRKDLLAPAARFQDQVFSYDGLDQVTQRQQGVLNINRTAIGGTPAWQENFAYDASGNWQQYQRQVDGVVDINQGRISNRGNQITQIYPDSAETRHTDYDANGNMIETPSGENLKGAARKMVWDAWNRLCLIQNEGGTLLAEYRYDGQHRRTTSTVSGTTKHFYYNSQWRCIEERSNGGTNPEQQYVWNPSDRWELILRDRSPTTNGILSERLYGLRDDMDIIALCNVDGNVVERFGFSAFGKTTYYNSNFAPQAASSSQWNLLFHTEFIDLATGWANYGFRYYSAELGRWLSHDRLGEFASVNFNLYQFVGNNPSNYVDVYGNFAFLIPALIGGVVGAVVSAGLTLATGGSAGDAVASALAGFVGGAVGGATGNIALGAAITGGISASLSAAAQGGGAASVITSGLIGGALGYGGGLIAGGLGITGSAAVVGAADAAIGFVSSGLASAVGSLFGLAENIYSDTCP</sequence>
<evidence type="ECO:0000256" key="1">
    <source>
        <dbReference type="SAM" id="MobiDB-lite"/>
    </source>
</evidence>